<dbReference type="AlphaFoldDB" id="A0A834JKZ7"/>
<proteinExistence type="predicted"/>
<dbReference type="Proteomes" id="UP000600918">
    <property type="component" value="Unassembled WGS sequence"/>
</dbReference>
<name>A0A834JKZ7_VESPE</name>
<evidence type="ECO:0000313" key="2">
    <source>
        <dbReference type="EMBL" id="KAF7390488.1"/>
    </source>
</evidence>
<protein>
    <submittedName>
        <fullName evidence="2">Uncharacterized protein</fullName>
    </submittedName>
</protein>
<evidence type="ECO:0000256" key="1">
    <source>
        <dbReference type="SAM" id="MobiDB-lite"/>
    </source>
</evidence>
<reference evidence="2" key="1">
    <citation type="journal article" date="2020" name="G3 (Bethesda)">
        <title>High-Quality Assemblies for Three Invasive Social Wasps from the &lt;i&gt;Vespula&lt;/i&gt; Genus.</title>
        <authorList>
            <person name="Harrop T.W.R."/>
            <person name="Guhlin J."/>
            <person name="McLaughlin G.M."/>
            <person name="Permina E."/>
            <person name="Stockwell P."/>
            <person name="Gilligan J."/>
            <person name="Le Lec M.F."/>
            <person name="Gruber M.A.M."/>
            <person name="Quinn O."/>
            <person name="Lovegrove M."/>
            <person name="Duncan E.J."/>
            <person name="Remnant E.J."/>
            <person name="Van Eeckhoven J."/>
            <person name="Graham B."/>
            <person name="Knapp R.A."/>
            <person name="Langford K.W."/>
            <person name="Kronenberg Z."/>
            <person name="Press M.O."/>
            <person name="Eacker S.M."/>
            <person name="Wilson-Rankin E.E."/>
            <person name="Purcell J."/>
            <person name="Lester P.J."/>
            <person name="Dearden P.K."/>
        </authorList>
    </citation>
    <scope>NUCLEOTIDE SEQUENCE</scope>
    <source>
        <strain evidence="2">Volc-1</strain>
    </source>
</reference>
<organism evidence="2 3">
    <name type="scientific">Vespula pensylvanica</name>
    <name type="common">Western yellow jacket</name>
    <name type="synonym">Wasp</name>
    <dbReference type="NCBI Taxonomy" id="30213"/>
    <lineage>
        <taxon>Eukaryota</taxon>
        <taxon>Metazoa</taxon>
        <taxon>Ecdysozoa</taxon>
        <taxon>Arthropoda</taxon>
        <taxon>Hexapoda</taxon>
        <taxon>Insecta</taxon>
        <taxon>Pterygota</taxon>
        <taxon>Neoptera</taxon>
        <taxon>Endopterygota</taxon>
        <taxon>Hymenoptera</taxon>
        <taxon>Apocrita</taxon>
        <taxon>Aculeata</taxon>
        <taxon>Vespoidea</taxon>
        <taxon>Vespidae</taxon>
        <taxon>Vespinae</taxon>
        <taxon>Vespula</taxon>
    </lineage>
</organism>
<feature type="region of interest" description="Disordered" evidence="1">
    <location>
        <begin position="49"/>
        <end position="82"/>
    </location>
</feature>
<comment type="caution">
    <text evidence="2">The sequence shown here is derived from an EMBL/GenBank/DDBJ whole genome shotgun (WGS) entry which is preliminary data.</text>
</comment>
<dbReference type="EMBL" id="JACSDY010000023">
    <property type="protein sequence ID" value="KAF7390488.1"/>
    <property type="molecule type" value="Genomic_DNA"/>
</dbReference>
<sequence length="82" mass="8100">MMLPVEEAHVDIRSSISISISSIARIEMVVGGSRMDIPVESKDEVVGRIANGGSRGGEVSGGGGGGGGDDDDGGDGGDTSSH</sequence>
<evidence type="ECO:0000313" key="3">
    <source>
        <dbReference type="Proteomes" id="UP000600918"/>
    </source>
</evidence>
<keyword evidence="3" id="KW-1185">Reference proteome</keyword>
<gene>
    <name evidence="2" type="ORF">H0235_017650</name>
</gene>
<accession>A0A834JKZ7</accession>
<feature type="compositionally biased region" description="Gly residues" evidence="1">
    <location>
        <begin position="53"/>
        <end position="67"/>
    </location>
</feature>